<feature type="compositionally biased region" description="Low complexity" evidence="7">
    <location>
        <begin position="686"/>
        <end position="695"/>
    </location>
</feature>
<evidence type="ECO:0000256" key="5">
    <source>
        <dbReference type="ARBA" id="ARBA00022490"/>
    </source>
</evidence>
<evidence type="ECO:0000313" key="8">
    <source>
        <dbReference type="EMBL" id="KAF0981590.1"/>
    </source>
</evidence>
<feature type="region of interest" description="Disordered" evidence="7">
    <location>
        <begin position="326"/>
        <end position="394"/>
    </location>
</feature>
<feature type="region of interest" description="Disordered" evidence="7">
    <location>
        <begin position="1"/>
        <end position="38"/>
    </location>
</feature>
<feature type="compositionally biased region" description="Polar residues" evidence="7">
    <location>
        <begin position="603"/>
        <end position="634"/>
    </location>
</feature>
<feature type="region of interest" description="Disordered" evidence="7">
    <location>
        <begin position="178"/>
        <end position="237"/>
    </location>
</feature>
<feature type="compositionally biased region" description="Polar residues" evidence="7">
    <location>
        <begin position="178"/>
        <end position="188"/>
    </location>
</feature>
<name>A0A6A5C728_NAEFO</name>
<gene>
    <name evidence="8" type="ORF">FDP41_012247</name>
</gene>
<dbReference type="AlphaFoldDB" id="A0A6A5C728"/>
<evidence type="ECO:0000313" key="9">
    <source>
        <dbReference type="Proteomes" id="UP000444721"/>
    </source>
</evidence>
<accession>A0A6A5C728</accession>
<dbReference type="Pfam" id="PF13945">
    <property type="entry name" value="NST1"/>
    <property type="match status" value="1"/>
</dbReference>
<sequence length="881" mass="99989">MPSKKSTHGKKKNNSSSKSQSKGDKTAPQGSSSKRSDSQITSLHDFWRKLNSTTRKRLFNVDAYVLLKKIKAQYQRVCSCTVCGRNKTILDRELERLFTEYCKELAYPDHNNECQFNFCTTVDRSSKLRNNNNGNRTPKTTKRTVINKDGTEMLTTTTFKKSGNVRVIEKTVKYYSTTKFNPSDNNGFPSKPPSSPIIEDITDDSKERTVPSKQQQQNNTNTTDTTSTTPSTAVSTTSTQNAYQNGTVSQQNLPPPPPPYASEELPQEDLAQYEFGKNLSINKESIITLSEEWIKHHESSDIIQLLQRFEHNIKQSNLENLILNKDKKNNNNNASEDDEYEDDDNEEDEVDEEDQECSEEEEDDQEEEEEENEEEEEEEDEDSECESENSEENILKWRESRRVFHLFAAKAFYENILNAFKEKQALDMQAKLIEEEEIKEKEKSEKKMKKKKEQEKKKQEQEKQKKMEEERKKIEKEMIEIIKKEKQKKRDTQKDMVEAESPHSDDQSAEPQQPEITHILFENDMSDVSIKVAPEQFPRYQPKSNTNDKKGAKTVKKVSDSNSSKSTSVNVPSSQSSSQVTVLMDTVSSSDTVSSGNTSVNNQQPPVVTPSNIVSVNDQIVTTSTDSKLNGTRKSPSPPNHPSNQPNNAFSNGWQPMSNAFQFTKPLLNPAEMSLNNSSFHFAGGNNFQNPQQQQHVGSYPSAQSQQPSLFGHFNNNSNQPASHFNLFGQTPSGNQFPNVLPFAFSNGYSSPPFSNSQNRMNMPPYMMQPMPPQHQQYQQWMNYAHLTPHMPQGGLSSGGNNFLGGGGPFPSNPGNTPSIFAPTEDHSFNMTQHQQPTTSSYSFNIPPPHHHSTMMDNRNVSNNNTSQLFGFFNNHHHILK</sequence>
<feature type="compositionally biased region" description="Acidic residues" evidence="7">
    <location>
        <begin position="335"/>
        <end position="391"/>
    </location>
</feature>
<comment type="similarity">
    <text evidence="2">Belongs to the NST1 family.</text>
</comment>
<organism evidence="8 9">
    <name type="scientific">Naegleria fowleri</name>
    <name type="common">Brain eating amoeba</name>
    <dbReference type="NCBI Taxonomy" id="5763"/>
    <lineage>
        <taxon>Eukaryota</taxon>
        <taxon>Discoba</taxon>
        <taxon>Heterolobosea</taxon>
        <taxon>Tetramitia</taxon>
        <taxon>Eutetramitia</taxon>
        <taxon>Vahlkampfiidae</taxon>
        <taxon>Naegleria</taxon>
    </lineage>
</organism>
<feature type="region of interest" description="Disordered" evidence="7">
    <location>
        <begin position="683"/>
        <end position="708"/>
    </location>
</feature>
<feature type="compositionally biased region" description="Low complexity" evidence="7">
    <location>
        <begin position="560"/>
        <end position="602"/>
    </location>
</feature>
<dbReference type="VEuPathDB" id="AmoebaDB:NF0052150"/>
<feature type="compositionally biased region" description="Low complexity" evidence="7">
    <location>
        <begin position="212"/>
        <end position="237"/>
    </location>
</feature>
<evidence type="ECO:0000256" key="3">
    <source>
        <dbReference type="ARBA" id="ARBA00015112"/>
    </source>
</evidence>
<dbReference type="RefSeq" id="XP_044566303.1">
    <property type="nucleotide sequence ID" value="XM_044702745.1"/>
</dbReference>
<feature type="region of interest" description="Disordered" evidence="7">
    <location>
        <begin position="127"/>
        <end position="146"/>
    </location>
</feature>
<comment type="caution">
    <text evidence="8">The sequence shown here is derived from an EMBL/GenBank/DDBJ whole genome shotgun (WGS) entry which is preliminary data.</text>
</comment>
<dbReference type="EMBL" id="VFQX01000013">
    <property type="protein sequence ID" value="KAF0981590.1"/>
    <property type="molecule type" value="Genomic_DNA"/>
</dbReference>
<proteinExistence type="inferred from homology"/>
<dbReference type="InterPro" id="IPR025279">
    <property type="entry name" value="NST1"/>
</dbReference>
<protein>
    <recommendedName>
        <fullName evidence="4">Stress response protein NST1</fullName>
    </recommendedName>
    <alternativeName>
        <fullName evidence="3">Stress response protein nst1</fullName>
    </alternativeName>
</protein>
<keyword evidence="5" id="KW-0963">Cytoplasm</keyword>
<feature type="region of interest" description="Disordered" evidence="7">
    <location>
        <begin position="434"/>
        <end position="656"/>
    </location>
</feature>
<dbReference type="VEuPathDB" id="AmoebaDB:NfTy_039040"/>
<keyword evidence="6" id="KW-0175">Coiled coil</keyword>
<dbReference type="VEuPathDB" id="AmoebaDB:FDP41_012247"/>
<dbReference type="GeneID" id="68119462"/>
<evidence type="ECO:0000256" key="4">
    <source>
        <dbReference type="ARBA" id="ARBA00020733"/>
    </source>
</evidence>
<comment type="subcellular location">
    <subcellularLocation>
        <location evidence="1">Cytoplasm</location>
    </subcellularLocation>
</comment>
<feature type="compositionally biased region" description="Basic and acidic residues" evidence="7">
    <location>
        <begin position="452"/>
        <end position="506"/>
    </location>
</feature>
<evidence type="ECO:0000256" key="1">
    <source>
        <dbReference type="ARBA" id="ARBA00004496"/>
    </source>
</evidence>
<keyword evidence="9" id="KW-1185">Reference proteome</keyword>
<reference evidence="8 9" key="1">
    <citation type="journal article" date="2019" name="Sci. Rep.">
        <title>Nanopore sequencing improves the draft genome of the human pathogenic amoeba Naegleria fowleri.</title>
        <authorList>
            <person name="Liechti N."/>
            <person name="Schurch N."/>
            <person name="Bruggmann R."/>
            <person name="Wittwer M."/>
        </authorList>
    </citation>
    <scope>NUCLEOTIDE SEQUENCE [LARGE SCALE GENOMIC DNA]</scope>
    <source>
        <strain evidence="8 9">ATCC 30894</strain>
    </source>
</reference>
<feature type="compositionally biased region" description="Polar residues" evidence="7">
    <location>
        <begin position="28"/>
        <end position="38"/>
    </location>
</feature>
<evidence type="ECO:0000256" key="6">
    <source>
        <dbReference type="ARBA" id="ARBA00023054"/>
    </source>
</evidence>
<feature type="compositionally biased region" description="Basic residues" evidence="7">
    <location>
        <begin position="1"/>
        <end position="13"/>
    </location>
</feature>
<dbReference type="OMA" id="RVCSCTV"/>
<evidence type="ECO:0000256" key="7">
    <source>
        <dbReference type="SAM" id="MobiDB-lite"/>
    </source>
</evidence>
<feature type="compositionally biased region" description="Polar residues" evidence="7">
    <location>
        <begin position="127"/>
        <end position="138"/>
    </location>
</feature>
<dbReference type="Proteomes" id="UP000444721">
    <property type="component" value="Unassembled WGS sequence"/>
</dbReference>
<dbReference type="OrthoDB" id="21629at2759"/>
<dbReference type="GO" id="GO:0005737">
    <property type="term" value="C:cytoplasm"/>
    <property type="evidence" value="ECO:0007669"/>
    <property type="project" value="UniProtKB-SubCell"/>
</dbReference>
<evidence type="ECO:0000256" key="2">
    <source>
        <dbReference type="ARBA" id="ARBA00007112"/>
    </source>
</evidence>